<dbReference type="Gene3D" id="3.40.50.300">
    <property type="entry name" value="P-loop containing nucleotide triphosphate hydrolases"/>
    <property type="match status" value="1"/>
</dbReference>
<gene>
    <name evidence="5" type="ORF">ACFFGX_13050</name>
</gene>
<accession>A0ABV6SLL4</accession>
<comment type="similarity">
    <text evidence="1">Belongs to the GSP E family.</text>
</comment>
<comment type="caution">
    <text evidence="5">The sequence shown here is derived from an EMBL/GenBank/DDBJ whole genome shotgun (WGS) entry which is preliminary data.</text>
</comment>
<evidence type="ECO:0000256" key="2">
    <source>
        <dbReference type="ARBA" id="ARBA00022741"/>
    </source>
</evidence>
<sequence length="569" mass="62132">MGVPWIGAFPLVFGGVAMRLGERLVRAGLVTEDDVQRALGLQQQAGGRLGSIFIRMGALSEDALLAVLHEHLGLPVLDGAGMPAPSTAYAFMSALPLRLDWLLDNNVLLWEEAGEVHALAKDPNDSRIGDLLGYTFGDRELVRYLARAQDIDTLVDQVRRESAVSDLFRDDRQTLKSLIEEAPVVELVNNLLAQAVDSGASDIHVEPEETRFTVRMRVDGVLHTRMVQPYERYPAIGSRIKLIAGLDIAEKRLPQDGRITLRLSGKDMDIRVSTAPGVFGESIVMRLLPKNRGALSLGSLGFESDHIELLRQWLAFPNGIVLVTGPTGSGKSTTLYSALEEMRDGSNKIITVEDPVEYQVPGVTQIQAHAEIGYTFARALRAILRQDPDTIMIGEIRDLDTAQIAIQSALTGHLVLSTLHTNDAVSAFTRLIDMGLEPFLVAASVRGVQAQRLVRKLCDHCAVRDEAPALPAAWQAMGRSVAGGDWKRACGCAHCHQTGYRGRMGIYELVPLSASLQQLVNRQAPLQEMKALIKGQGHRGLLEDGLIKASKGLTSIEEVMRVACVEQEF</sequence>
<dbReference type="Gene3D" id="3.30.450.90">
    <property type="match status" value="1"/>
</dbReference>
<evidence type="ECO:0000256" key="3">
    <source>
        <dbReference type="ARBA" id="ARBA00022840"/>
    </source>
</evidence>
<keyword evidence="6" id="KW-1185">Reference proteome</keyword>
<dbReference type="Gene3D" id="1.10.40.70">
    <property type="match status" value="1"/>
</dbReference>
<dbReference type="EMBL" id="JBHLSS010000080">
    <property type="protein sequence ID" value="MFC0710434.1"/>
    <property type="molecule type" value="Genomic_DNA"/>
</dbReference>
<dbReference type="SUPFAM" id="SSF160246">
    <property type="entry name" value="EspE N-terminal domain-like"/>
    <property type="match status" value="1"/>
</dbReference>
<dbReference type="Pfam" id="PF05157">
    <property type="entry name" value="MshEN"/>
    <property type="match status" value="1"/>
</dbReference>
<dbReference type="InterPro" id="IPR003593">
    <property type="entry name" value="AAA+_ATPase"/>
</dbReference>
<dbReference type="PANTHER" id="PTHR30258:SF2">
    <property type="entry name" value="COMG OPERON PROTEIN 1"/>
    <property type="match status" value="1"/>
</dbReference>
<proteinExistence type="inferred from homology"/>
<dbReference type="InterPro" id="IPR027417">
    <property type="entry name" value="P-loop_NTPase"/>
</dbReference>
<dbReference type="SUPFAM" id="SSF52540">
    <property type="entry name" value="P-loop containing nucleoside triphosphate hydrolases"/>
    <property type="match status" value="1"/>
</dbReference>
<keyword evidence="2" id="KW-0547">Nucleotide-binding</keyword>
<dbReference type="CDD" id="cd01129">
    <property type="entry name" value="PulE-GspE-like"/>
    <property type="match status" value="1"/>
</dbReference>
<name>A0ABV6SLL4_AZOPA</name>
<dbReference type="PROSITE" id="PS00662">
    <property type="entry name" value="T2SP_E"/>
    <property type="match status" value="1"/>
</dbReference>
<dbReference type="PANTHER" id="PTHR30258">
    <property type="entry name" value="TYPE II SECRETION SYSTEM PROTEIN GSPE-RELATED"/>
    <property type="match status" value="1"/>
</dbReference>
<dbReference type="Pfam" id="PF00437">
    <property type="entry name" value="T2SSE"/>
    <property type="match status" value="1"/>
</dbReference>
<dbReference type="InterPro" id="IPR001482">
    <property type="entry name" value="T2SS/T4SS_dom"/>
</dbReference>
<keyword evidence="3" id="KW-0067">ATP-binding</keyword>
<evidence type="ECO:0000256" key="1">
    <source>
        <dbReference type="ARBA" id="ARBA00006611"/>
    </source>
</evidence>
<dbReference type="InterPro" id="IPR007831">
    <property type="entry name" value="T2SS_GspE_N"/>
</dbReference>
<evidence type="ECO:0000313" key="6">
    <source>
        <dbReference type="Proteomes" id="UP001589891"/>
    </source>
</evidence>
<evidence type="ECO:0000259" key="4">
    <source>
        <dbReference type="PROSITE" id="PS00662"/>
    </source>
</evidence>
<dbReference type="Proteomes" id="UP001589891">
    <property type="component" value="Unassembled WGS sequence"/>
</dbReference>
<dbReference type="RefSeq" id="WP_376946470.1">
    <property type="nucleotide sequence ID" value="NZ_CP171449.1"/>
</dbReference>
<reference evidence="5 6" key="1">
    <citation type="submission" date="2024-09" db="EMBL/GenBank/DDBJ databases">
        <authorList>
            <person name="Sun Q."/>
            <person name="Mori K."/>
        </authorList>
    </citation>
    <scope>NUCLEOTIDE SEQUENCE [LARGE SCALE GENOMIC DNA]</scope>
    <source>
        <strain evidence="5 6">NCAIM B.01794</strain>
    </source>
</reference>
<organism evidence="5 6">
    <name type="scientific">Azorhizophilus paspali</name>
    <name type="common">Azotobacter paspali</name>
    <dbReference type="NCBI Taxonomy" id="69963"/>
    <lineage>
        <taxon>Bacteria</taxon>
        <taxon>Pseudomonadati</taxon>
        <taxon>Pseudomonadota</taxon>
        <taxon>Gammaproteobacteria</taxon>
        <taxon>Pseudomonadales</taxon>
        <taxon>Pseudomonadaceae</taxon>
        <taxon>Azorhizophilus</taxon>
    </lineage>
</organism>
<feature type="domain" description="Bacterial type II secretion system protein E" evidence="4">
    <location>
        <begin position="384"/>
        <end position="398"/>
    </location>
</feature>
<dbReference type="SMART" id="SM00382">
    <property type="entry name" value="AAA"/>
    <property type="match status" value="1"/>
</dbReference>
<dbReference type="InterPro" id="IPR037257">
    <property type="entry name" value="T2SS_E_N_sf"/>
</dbReference>
<evidence type="ECO:0000313" key="5">
    <source>
        <dbReference type="EMBL" id="MFC0710434.1"/>
    </source>
</evidence>
<protein>
    <submittedName>
        <fullName evidence="5">GspE/PulE family protein</fullName>
    </submittedName>
</protein>